<accession>A0A2T9X8Y4</accession>
<organism evidence="1 2">
    <name type="scientific">Acidianus hospitalis</name>
    <dbReference type="NCBI Taxonomy" id="563177"/>
    <lineage>
        <taxon>Archaea</taxon>
        <taxon>Thermoproteota</taxon>
        <taxon>Thermoprotei</taxon>
        <taxon>Sulfolobales</taxon>
        <taxon>Sulfolobaceae</taxon>
        <taxon>Acidianus</taxon>
    </lineage>
</organism>
<gene>
    <name evidence="1" type="ORF">DDW13_02765</name>
</gene>
<dbReference type="Gene3D" id="3.10.450.50">
    <property type="match status" value="1"/>
</dbReference>
<evidence type="ECO:0000313" key="1">
    <source>
        <dbReference type="EMBL" id="PVU76556.1"/>
    </source>
</evidence>
<dbReference type="EMBL" id="QEFD01000086">
    <property type="protein sequence ID" value="PVU76556.1"/>
    <property type="molecule type" value="Genomic_DNA"/>
</dbReference>
<dbReference type="InterPro" id="IPR032710">
    <property type="entry name" value="NTF2-like_dom_sf"/>
</dbReference>
<dbReference type="AlphaFoldDB" id="A0A2T9X8Y4"/>
<protein>
    <recommendedName>
        <fullName evidence="3">SnoaL-like domain-containing protein</fullName>
    </recommendedName>
</protein>
<comment type="caution">
    <text evidence="1">The sequence shown here is derived from an EMBL/GenBank/DDBJ whole genome shotgun (WGS) entry which is preliminary data.</text>
</comment>
<reference evidence="1 2" key="1">
    <citation type="journal article" date="2015" name="Appl. Environ. Microbiol.">
        <title>Nanoarchaeota, Their Sulfolobales Host, and Nanoarchaeota Virus Distribution across Yellowstone National Park Hot Springs.</title>
        <authorList>
            <person name="Munson-McGee J.H."/>
            <person name="Field E.K."/>
            <person name="Bateson M."/>
            <person name="Rooney C."/>
            <person name="Stepanauskas R."/>
            <person name="Young M.J."/>
        </authorList>
    </citation>
    <scope>NUCLEOTIDE SEQUENCE [LARGE SCALE GENOMIC DNA]</scope>
    <source>
        <strain evidence="1">SCGC AC-742_N10</strain>
    </source>
</reference>
<name>A0A2T9X8Y4_9CREN</name>
<dbReference type="SUPFAM" id="SSF54427">
    <property type="entry name" value="NTF2-like"/>
    <property type="match status" value="1"/>
</dbReference>
<evidence type="ECO:0008006" key="3">
    <source>
        <dbReference type="Google" id="ProtNLM"/>
    </source>
</evidence>
<dbReference type="GO" id="GO:0030638">
    <property type="term" value="P:polyketide metabolic process"/>
    <property type="evidence" value="ECO:0007669"/>
    <property type="project" value="InterPro"/>
</dbReference>
<dbReference type="Pfam" id="PF07366">
    <property type="entry name" value="SnoaL"/>
    <property type="match status" value="1"/>
</dbReference>
<proteinExistence type="predicted"/>
<sequence>MFNYQKFEKDFIEAWNSHDIEYLLSFYTDELVYIHPGEHPRVIKGKEQFKKYLEVFFETFPDYKFELINVAWNDNIGFGEWIGRSTFNGKRYGLEIKNKKFEIMGVDILIIDKEKELVKEERVYYNLLSVLEQICKNLEVKCKDE</sequence>
<evidence type="ECO:0000313" key="2">
    <source>
        <dbReference type="Proteomes" id="UP000245638"/>
    </source>
</evidence>
<dbReference type="Proteomes" id="UP000245638">
    <property type="component" value="Unassembled WGS sequence"/>
</dbReference>
<dbReference type="InterPro" id="IPR009959">
    <property type="entry name" value="Cyclase_SnoaL-like"/>
</dbReference>